<keyword evidence="3" id="KW-1185">Reference proteome</keyword>
<sequence length="83" mass="8944">MSDELSDAAKAAIRRADRREGEIRRDVLRGAPVRGLRPMAPSERVASAQAARDRANKSVGLTPSPGLSAAEKRRFGLEYVPGT</sequence>
<evidence type="ECO:0000313" key="2">
    <source>
        <dbReference type="EMBL" id="GAA4984879.1"/>
    </source>
</evidence>
<evidence type="ECO:0000313" key="3">
    <source>
        <dbReference type="Proteomes" id="UP001500466"/>
    </source>
</evidence>
<feature type="region of interest" description="Disordered" evidence="1">
    <location>
        <begin position="1"/>
        <end position="22"/>
    </location>
</feature>
<proteinExistence type="predicted"/>
<dbReference type="EMBL" id="BAABHS010000029">
    <property type="protein sequence ID" value="GAA4984879.1"/>
    <property type="molecule type" value="Genomic_DNA"/>
</dbReference>
<name>A0ABP9I271_9ACTN</name>
<dbReference type="Proteomes" id="UP001500466">
    <property type="component" value="Unassembled WGS sequence"/>
</dbReference>
<evidence type="ECO:0000256" key="1">
    <source>
        <dbReference type="SAM" id="MobiDB-lite"/>
    </source>
</evidence>
<comment type="caution">
    <text evidence="2">The sequence shown here is derived from an EMBL/GenBank/DDBJ whole genome shotgun (WGS) entry which is preliminary data.</text>
</comment>
<reference evidence="3" key="1">
    <citation type="journal article" date="2019" name="Int. J. Syst. Evol. Microbiol.">
        <title>The Global Catalogue of Microorganisms (GCM) 10K type strain sequencing project: providing services to taxonomists for standard genome sequencing and annotation.</title>
        <authorList>
            <consortium name="The Broad Institute Genomics Platform"/>
            <consortium name="The Broad Institute Genome Sequencing Center for Infectious Disease"/>
            <person name="Wu L."/>
            <person name="Ma J."/>
        </authorList>
    </citation>
    <scope>NUCLEOTIDE SEQUENCE [LARGE SCALE GENOMIC DNA]</scope>
    <source>
        <strain evidence="3">JCM 17986</strain>
    </source>
</reference>
<feature type="region of interest" description="Disordered" evidence="1">
    <location>
        <begin position="34"/>
        <end position="67"/>
    </location>
</feature>
<gene>
    <name evidence="2" type="ORF">GCM10023205_63890</name>
</gene>
<protein>
    <submittedName>
        <fullName evidence="2">Uncharacterized protein</fullName>
    </submittedName>
</protein>
<organism evidence="2 3">
    <name type="scientific">Yinghuangia aomiensis</name>
    <dbReference type="NCBI Taxonomy" id="676205"/>
    <lineage>
        <taxon>Bacteria</taxon>
        <taxon>Bacillati</taxon>
        <taxon>Actinomycetota</taxon>
        <taxon>Actinomycetes</taxon>
        <taxon>Kitasatosporales</taxon>
        <taxon>Streptomycetaceae</taxon>
        <taxon>Yinghuangia</taxon>
    </lineage>
</organism>
<accession>A0ABP9I271</accession>